<proteinExistence type="predicted"/>
<feature type="transmembrane region" description="Helical" evidence="1">
    <location>
        <begin position="194"/>
        <end position="214"/>
    </location>
</feature>
<dbReference type="InterPro" id="IPR010699">
    <property type="entry name" value="DUF1275"/>
</dbReference>
<keyword evidence="3" id="KW-1185">Reference proteome</keyword>
<comment type="caution">
    <text evidence="2">The sequence shown here is derived from an EMBL/GenBank/DDBJ whole genome shotgun (WGS) entry which is preliminary data.</text>
</comment>
<dbReference type="Proteomes" id="UP000297496">
    <property type="component" value="Unassembled WGS sequence"/>
</dbReference>
<evidence type="ECO:0000256" key="1">
    <source>
        <dbReference type="SAM" id="Phobius"/>
    </source>
</evidence>
<keyword evidence="1" id="KW-0472">Membrane</keyword>
<evidence type="ECO:0000313" key="2">
    <source>
        <dbReference type="EMBL" id="TGN63625.1"/>
    </source>
</evidence>
<dbReference type="RefSeq" id="WP_135838161.1">
    <property type="nucleotide sequence ID" value="NZ_SRRO01000001.1"/>
</dbReference>
<dbReference type="PANTHER" id="PTHR37314:SF4">
    <property type="entry name" value="UPF0700 TRANSMEMBRANE PROTEIN YOAK"/>
    <property type="match status" value="1"/>
</dbReference>
<feature type="transmembrane region" description="Helical" evidence="1">
    <location>
        <begin position="67"/>
        <end position="91"/>
    </location>
</feature>
<dbReference type="Pfam" id="PF06912">
    <property type="entry name" value="DUF1275"/>
    <property type="match status" value="1"/>
</dbReference>
<gene>
    <name evidence="2" type="ORF">EXE59_06430</name>
</gene>
<feature type="transmembrane region" description="Helical" evidence="1">
    <location>
        <begin position="21"/>
        <end position="47"/>
    </location>
</feature>
<sequence>MIQPVRDHLLRVAGPHRTPALNAQLAGLLALVAGILNSVGFVAVAVYTSHMTGITATLADHLVLGGAGVVGTALLALVSFVGGSMVCAWLFNWGRRRGLRGRYALVLVVEALLILCFGLLADRVRWTHDTPLFVAVLCCTMGLQNAIITKISGAQIRTTHVTGMITDIGIELGKLTYVPRTPGLPPVSADRAKLGLLASLVTLFFVGGVLGALGYPRFGFVTLVPPALLLLAAAGAPVLADIRRGWRGASG</sequence>
<feature type="transmembrane region" description="Helical" evidence="1">
    <location>
        <begin position="220"/>
        <end position="240"/>
    </location>
</feature>
<keyword evidence="1" id="KW-0812">Transmembrane</keyword>
<protein>
    <submittedName>
        <fullName evidence="2">DUF1275 domain-containing protein</fullName>
    </submittedName>
</protein>
<feature type="transmembrane region" description="Helical" evidence="1">
    <location>
        <begin position="132"/>
        <end position="148"/>
    </location>
</feature>
<reference evidence="2 3" key="1">
    <citation type="submission" date="2019-04" db="EMBL/GenBank/DDBJ databases">
        <title>Three New Species of Nocardioides, Nocardioides euryhalodurans sp. nov., Nocardioides seonyuensis sp. nov. and Nocardioides eburneoflavus sp. nov. Isolated from Soil.</title>
        <authorList>
            <person name="Roh S.G."/>
            <person name="Lee C."/>
            <person name="Kim M.-K."/>
            <person name="Kim S.B."/>
        </authorList>
    </citation>
    <scope>NUCLEOTIDE SEQUENCE [LARGE SCALE GENOMIC DNA]</scope>
    <source>
        <strain evidence="2 3">MMS17-SY213</strain>
    </source>
</reference>
<dbReference type="PANTHER" id="PTHR37314">
    <property type="entry name" value="SLR0142 PROTEIN"/>
    <property type="match status" value="1"/>
</dbReference>
<dbReference type="AlphaFoldDB" id="A0A4Z1CD77"/>
<accession>A0A4Z1CD77</accession>
<name>A0A4Z1CD77_9ACTN</name>
<keyword evidence="1" id="KW-1133">Transmembrane helix</keyword>
<organism evidence="2 3">
    <name type="scientific">Nocardioides eburneiflavus</name>
    <dbReference type="NCBI Taxonomy" id="2518372"/>
    <lineage>
        <taxon>Bacteria</taxon>
        <taxon>Bacillati</taxon>
        <taxon>Actinomycetota</taxon>
        <taxon>Actinomycetes</taxon>
        <taxon>Propionibacteriales</taxon>
        <taxon>Nocardioidaceae</taxon>
        <taxon>Nocardioides</taxon>
    </lineage>
</organism>
<feature type="transmembrane region" description="Helical" evidence="1">
    <location>
        <begin position="103"/>
        <end position="120"/>
    </location>
</feature>
<dbReference type="EMBL" id="SRRO01000001">
    <property type="protein sequence ID" value="TGN63625.1"/>
    <property type="molecule type" value="Genomic_DNA"/>
</dbReference>
<evidence type="ECO:0000313" key="3">
    <source>
        <dbReference type="Proteomes" id="UP000297496"/>
    </source>
</evidence>
<dbReference type="OrthoDB" id="4568693at2"/>